<sequence length="62" mass="6524">MAQNAGEASPDGRQRLLRRAGRDIDAGRAVRAGRAEGTSQLRRSHGGGCGAARRVKPRRAAS</sequence>
<feature type="region of interest" description="Disordered" evidence="1">
    <location>
        <begin position="1"/>
        <end position="62"/>
    </location>
</feature>
<gene>
    <name evidence="2" type="ORF">Acy02nite_76830</name>
</gene>
<comment type="caution">
    <text evidence="2">The sequence shown here is derived from an EMBL/GenBank/DDBJ whole genome shotgun (WGS) entry which is preliminary data.</text>
</comment>
<evidence type="ECO:0000313" key="3">
    <source>
        <dbReference type="Proteomes" id="UP000619479"/>
    </source>
</evidence>
<feature type="compositionally biased region" description="Basic and acidic residues" evidence="1">
    <location>
        <begin position="10"/>
        <end position="28"/>
    </location>
</feature>
<name>A0A919M8G8_9ACTN</name>
<reference evidence="2" key="1">
    <citation type="submission" date="2021-01" db="EMBL/GenBank/DDBJ databases">
        <title>Whole genome shotgun sequence of Actinoplanes cyaneus NBRC 14990.</title>
        <authorList>
            <person name="Komaki H."/>
            <person name="Tamura T."/>
        </authorList>
    </citation>
    <scope>NUCLEOTIDE SEQUENCE</scope>
    <source>
        <strain evidence="2">NBRC 14990</strain>
    </source>
</reference>
<feature type="compositionally biased region" description="Basic residues" evidence="1">
    <location>
        <begin position="53"/>
        <end position="62"/>
    </location>
</feature>
<accession>A0A919M8G8</accession>
<keyword evidence="3" id="KW-1185">Reference proteome</keyword>
<organism evidence="2 3">
    <name type="scientific">Actinoplanes cyaneus</name>
    <dbReference type="NCBI Taxonomy" id="52696"/>
    <lineage>
        <taxon>Bacteria</taxon>
        <taxon>Bacillati</taxon>
        <taxon>Actinomycetota</taxon>
        <taxon>Actinomycetes</taxon>
        <taxon>Micromonosporales</taxon>
        <taxon>Micromonosporaceae</taxon>
        <taxon>Actinoplanes</taxon>
    </lineage>
</organism>
<evidence type="ECO:0000256" key="1">
    <source>
        <dbReference type="SAM" id="MobiDB-lite"/>
    </source>
</evidence>
<proteinExistence type="predicted"/>
<dbReference type="Proteomes" id="UP000619479">
    <property type="component" value="Unassembled WGS sequence"/>
</dbReference>
<dbReference type="EMBL" id="BOMH01000067">
    <property type="protein sequence ID" value="GID69802.1"/>
    <property type="molecule type" value="Genomic_DNA"/>
</dbReference>
<protein>
    <submittedName>
        <fullName evidence="2">Uncharacterized protein</fullName>
    </submittedName>
</protein>
<evidence type="ECO:0000313" key="2">
    <source>
        <dbReference type="EMBL" id="GID69802.1"/>
    </source>
</evidence>
<dbReference type="AlphaFoldDB" id="A0A919M8G8"/>